<dbReference type="GO" id="GO:0003824">
    <property type="term" value="F:catalytic activity"/>
    <property type="evidence" value="ECO:0007669"/>
    <property type="project" value="UniProtKB-ARBA"/>
</dbReference>
<sequence length="268" mass="28407">MTDTPADAVVRIEDGAGWRRLTLNRPDKLNSFNADQHVALKAALDAAAEDRSVRAVILTGAGRGFSAGQDLSDRARAPGAPPPDLSETIERFYNPLIRRLRSMPVPVIAAVNGVAAGAGANIAFACDLVLAAKSARFIQAFSKIGLIPDSGGTWTLPRLVGRARAYALAALAEPVSAETAEAWGMIWKAVDDAQLAAEAEALATRLAAMPTGALVRLREGLDLAETGTLSAQLDWERDAQAALGRSDDYQEGVAAFMEKRPARFSERS</sequence>
<reference evidence="2 3" key="2">
    <citation type="submission" date="2015-10" db="EMBL/GenBank/DDBJ databases">
        <title>Draft Genome Sequence of Prosthecomicrobium hirschii ATCC 27832.</title>
        <authorList>
            <person name="Daniel J."/>
            <person name="Givan S.A."/>
            <person name="Brun Y.V."/>
            <person name="Brown P.J."/>
        </authorList>
    </citation>
    <scope>NUCLEOTIDE SEQUENCE [LARGE SCALE GENOMIC DNA]</scope>
    <source>
        <strain evidence="2 3">16</strain>
    </source>
</reference>
<dbReference type="InterPro" id="IPR011968">
    <property type="entry name" value="PaaB1"/>
</dbReference>
<comment type="caution">
    <text evidence="2">The sequence shown here is derived from an EMBL/GenBank/DDBJ whole genome shotgun (WGS) entry which is preliminary data.</text>
</comment>
<dbReference type="Gene3D" id="3.90.226.10">
    <property type="entry name" value="2-enoyl-CoA Hydratase, Chain A, domain 1"/>
    <property type="match status" value="1"/>
</dbReference>
<name>A0A0P6VLJ7_9HYPH</name>
<reference evidence="2 3" key="1">
    <citation type="submission" date="2015-09" db="EMBL/GenBank/DDBJ databases">
        <authorList>
            <person name="Jackson K.R."/>
            <person name="Lunt B.L."/>
            <person name="Fisher J.N.B."/>
            <person name="Gardner A.V."/>
            <person name="Bailey M.E."/>
            <person name="Deus L.M."/>
            <person name="Earl A.S."/>
            <person name="Gibby P.D."/>
            <person name="Hartmann K.A."/>
            <person name="Liu J.E."/>
            <person name="Manci A.M."/>
            <person name="Nielsen D.A."/>
            <person name="Solomon M.B."/>
            <person name="Breakwell D.P."/>
            <person name="Burnett S.H."/>
            <person name="Grose J.H."/>
        </authorList>
    </citation>
    <scope>NUCLEOTIDE SEQUENCE [LARGE SCALE GENOMIC DNA]</scope>
    <source>
        <strain evidence="2 3">16</strain>
    </source>
</reference>
<evidence type="ECO:0000313" key="2">
    <source>
        <dbReference type="EMBL" id="KPL52880.1"/>
    </source>
</evidence>
<dbReference type="STRING" id="665126.ABB55_12195"/>
<evidence type="ECO:0000256" key="1">
    <source>
        <dbReference type="ARBA" id="ARBA00005254"/>
    </source>
</evidence>
<dbReference type="Proteomes" id="UP000048984">
    <property type="component" value="Unassembled WGS sequence"/>
</dbReference>
<dbReference type="PANTHER" id="PTHR43459:SF1">
    <property type="entry name" value="EG:BACN32G11.4 PROTEIN"/>
    <property type="match status" value="1"/>
</dbReference>
<organism evidence="2 3">
    <name type="scientific">Prosthecodimorpha hirschii</name>
    <dbReference type="NCBI Taxonomy" id="665126"/>
    <lineage>
        <taxon>Bacteria</taxon>
        <taxon>Pseudomonadati</taxon>
        <taxon>Pseudomonadota</taxon>
        <taxon>Alphaproteobacteria</taxon>
        <taxon>Hyphomicrobiales</taxon>
        <taxon>Ancalomicrobiaceae</taxon>
        <taxon>Prosthecodimorpha</taxon>
    </lineage>
</organism>
<dbReference type="RefSeq" id="WP_054359043.1">
    <property type="nucleotide sequence ID" value="NZ_LJYW01000001.1"/>
</dbReference>
<dbReference type="GO" id="GO:0010124">
    <property type="term" value="P:phenylacetate catabolic process"/>
    <property type="evidence" value="ECO:0007669"/>
    <property type="project" value="InterPro"/>
</dbReference>
<keyword evidence="3" id="KW-1185">Reference proteome</keyword>
<dbReference type="EMBL" id="LJYW01000001">
    <property type="protein sequence ID" value="KPL52880.1"/>
    <property type="molecule type" value="Genomic_DNA"/>
</dbReference>
<dbReference type="InterPro" id="IPR029045">
    <property type="entry name" value="ClpP/crotonase-like_dom_sf"/>
</dbReference>
<protein>
    <submittedName>
        <fullName evidence="2">Enoyl-CoA hydratase</fullName>
    </submittedName>
</protein>
<dbReference type="InterPro" id="IPR014748">
    <property type="entry name" value="Enoyl-CoA_hydra_C"/>
</dbReference>
<accession>A0A0P6VLJ7</accession>
<gene>
    <name evidence="2" type="ORF">ABB55_12195</name>
</gene>
<dbReference type="NCBIfam" id="TIGR02280">
    <property type="entry name" value="PaaB1"/>
    <property type="match status" value="1"/>
</dbReference>
<dbReference type="Pfam" id="PF00378">
    <property type="entry name" value="ECH_1"/>
    <property type="match status" value="1"/>
</dbReference>
<dbReference type="CDD" id="cd06558">
    <property type="entry name" value="crotonase-like"/>
    <property type="match status" value="1"/>
</dbReference>
<dbReference type="PANTHER" id="PTHR43459">
    <property type="entry name" value="ENOYL-COA HYDRATASE"/>
    <property type="match status" value="1"/>
</dbReference>
<comment type="similarity">
    <text evidence="1">Belongs to the enoyl-CoA hydratase/isomerase family.</text>
</comment>
<dbReference type="InterPro" id="IPR001753">
    <property type="entry name" value="Enoyl-CoA_hydra/iso"/>
</dbReference>
<dbReference type="AlphaFoldDB" id="A0A0P6VLJ7"/>
<proteinExistence type="inferred from homology"/>
<dbReference type="Gene3D" id="1.10.12.10">
    <property type="entry name" value="Lyase 2-enoyl-coa Hydratase, Chain A, domain 2"/>
    <property type="match status" value="1"/>
</dbReference>
<evidence type="ECO:0000313" key="3">
    <source>
        <dbReference type="Proteomes" id="UP000048984"/>
    </source>
</evidence>
<dbReference type="SUPFAM" id="SSF52096">
    <property type="entry name" value="ClpP/crotonase"/>
    <property type="match status" value="1"/>
</dbReference>